<evidence type="ECO:0000313" key="2">
    <source>
        <dbReference type="Proteomes" id="UP000465221"/>
    </source>
</evidence>
<name>A0A8H3RL12_9EURO</name>
<evidence type="ECO:0000313" key="1">
    <source>
        <dbReference type="EMBL" id="GFF30855.1"/>
    </source>
</evidence>
<gene>
    <name evidence="1" type="ORF">IFM46972_03049</name>
</gene>
<organism evidence="1 2">
    <name type="scientific">Aspergillus udagawae</name>
    <dbReference type="NCBI Taxonomy" id="91492"/>
    <lineage>
        <taxon>Eukaryota</taxon>
        <taxon>Fungi</taxon>
        <taxon>Dikarya</taxon>
        <taxon>Ascomycota</taxon>
        <taxon>Pezizomycotina</taxon>
        <taxon>Eurotiomycetes</taxon>
        <taxon>Eurotiomycetidae</taxon>
        <taxon>Eurotiales</taxon>
        <taxon>Aspergillaceae</taxon>
        <taxon>Aspergillus</taxon>
        <taxon>Aspergillus subgen. Fumigati</taxon>
    </lineage>
</organism>
<dbReference type="EMBL" id="BLKC01000015">
    <property type="protein sequence ID" value="GFF30855.1"/>
    <property type="molecule type" value="Genomic_DNA"/>
</dbReference>
<reference evidence="1 2" key="1">
    <citation type="submission" date="2020-01" db="EMBL/GenBank/DDBJ databases">
        <title>Draft genome sequence of Aspergillus udagawae IFM 46972.</title>
        <authorList>
            <person name="Takahashi H."/>
            <person name="Yaguchi T."/>
        </authorList>
    </citation>
    <scope>NUCLEOTIDE SEQUENCE [LARGE SCALE GENOMIC DNA]</scope>
    <source>
        <strain evidence="1 2">IFM 46972</strain>
    </source>
</reference>
<dbReference type="Proteomes" id="UP000465221">
    <property type="component" value="Unassembled WGS sequence"/>
</dbReference>
<comment type="caution">
    <text evidence="1">The sequence shown here is derived from an EMBL/GenBank/DDBJ whole genome shotgun (WGS) entry which is preliminary data.</text>
</comment>
<proteinExistence type="predicted"/>
<accession>A0A8H3RL12</accession>
<sequence>MKRGTPKSTALLLIQEGLATGLGKVEATANVVLLEHLTEGSLVLLRELDHLHGDLVLGSGLKVSLDLRASSEELVAERVEVVNNLSQSRVVDVTAEQDTLAGLGHAEVHGGLERSPVGLNKILAEASNLTGTGHLDTEERIGTGKTSPTELGNLGSEVVTLLSHKIDGLRNIAANKSLGSNVNEVGSQDLADKREGTRGTKVALDDLQLGLSTFLIGLDDLHVEGTGDVPGLGNLLGNLLDTTHDLLVQRSRRQDQSSITRVHTSGFNVLTDGMQEKLAVGGNSIDIDLLSTLNELGDDDGMVGRDSTGVEELLLEFVTTVDDAHGSTRQDVTGTDQDGVTDRLGEALGLGDRGKLLPSRLINTDAVQDLRELVSVLSLVNVLRIGTKNVGTASLLQAESDVLGQLTTDGHNNTAGTLEFVDIHDTLVAEFLKVELVSSVEVSGVGLGVVVDHDSLLAHVPQGEGGVDRTPIEFDRASNTVDTASKNDDTVVIEGDIVGGSVVGGVEVVCISRELSGQGIDLLNPGSDAEALPASADIVLGGTNEESDLLVGETKLLGLQHHLLLDAKQAADLLELVVAINNVLELVEEPLVDLGQLVNLVNRVVLVKHSLTNGQPAAVSGILQNIIQVLKLVTLEPDEARIDLANSLLERLLKGTTDGHDLTDRLHGTANVALDVLELAQIPAGNLGDDVIQTRLEVGGSGLGDGVGKLRESVAQTDLRSSVGKRVTSSLGGQSRRTRETGIDLNDTVVKSIRLQSVLHVTFSNDTQVADDLDGSRTEHVVLFVRKGLTGGNDDTVTGMDTQGVKVLHVADSDTVVSGVTDDFILDLLPALEGLLNQDLGSKSQGTRSQILQLLSVLGETGTQTSESVSRTDNNRVANFFSSLQSLVDSVDGDGLGDGDVDLLQGLGEQVTVLTSLEGPDTCPQNSDAVALKDAHAVHLHTKIQGSLTTERQKDAVGSFSLNDVSHIFGGNGEIVHFIGEFVIGLDSRDVGVDQDRRDTGLLESLEGLRACSYRRMQCQLFESSLLNGFAGPFLFRFRPR</sequence>
<dbReference type="AlphaFoldDB" id="A0A8H3RL12"/>
<protein>
    <submittedName>
        <fullName evidence="1">Uncharacterized protein</fullName>
    </submittedName>
</protein>